<dbReference type="PANTHER" id="PTHR34405">
    <property type="entry name" value="CRISPR-ASSOCIATED ENDORIBONUCLEASE CAS2"/>
    <property type="match status" value="1"/>
</dbReference>
<keyword evidence="3 9" id="KW-0540">Nuclease</keyword>
<keyword evidence="11" id="KW-1185">Reference proteome</keyword>
<evidence type="ECO:0000313" key="11">
    <source>
        <dbReference type="Proteomes" id="UP000005868"/>
    </source>
</evidence>
<reference evidence="11" key="1">
    <citation type="submission" date="2011-10" db="EMBL/GenBank/DDBJ databases">
        <title>The complete genome of chromosome of Thermovirga lienii DSM 17291.</title>
        <authorList>
            <consortium name="US DOE Joint Genome Institute (JGI-PGF)"/>
            <person name="Lucas S."/>
            <person name="Copeland A."/>
            <person name="Lapidus A."/>
            <person name="Glavina del Rio T."/>
            <person name="Dalin E."/>
            <person name="Tice H."/>
            <person name="Bruce D."/>
            <person name="Goodwin L."/>
            <person name="Pitluck S."/>
            <person name="Peters L."/>
            <person name="Mikhailova N."/>
            <person name="Saunders E."/>
            <person name="Kyrpides N."/>
            <person name="Mavromatis K."/>
            <person name="Ivanova N."/>
            <person name="Last F.I."/>
            <person name="Brettin T."/>
            <person name="Detter J.C."/>
            <person name="Han C."/>
            <person name="Larimer F."/>
            <person name="Land M."/>
            <person name="Hauser L."/>
            <person name="Markowitz V."/>
            <person name="Cheng J.-F."/>
            <person name="Hugenholtz P."/>
            <person name="Woyke T."/>
            <person name="Wu D."/>
            <person name="Spring S."/>
            <person name="Schroeder M."/>
            <person name="Brambilla E.-M."/>
            <person name="Klenk H.-P."/>
            <person name="Eisen J.A."/>
        </authorList>
    </citation>
    <scope>NUCLEOTIDE SEQUENCE [LARGE SCALE GENOMIC DNA]</scope>
    <source>
        <strain evidence="11">ATCC BAA-1197 / DSM 17291 / Cas60314</strain>
    </source>
</reference>
<gene>
    <name evidence="9" type="primary">cas2</name>
    <name evidence="10" type="ordered locus">Tlie_0247</name>
</gene>
<dbReference type="eggNOG" id="COG1343">
    <property type="taxonomic scope" value="Bacteria"/>
</dbReference>
<dbReference type="STRING" id="580340.Tlie_0247"/>
<proteinExistence type="inferred from homology"/>
<dbReference type="Gene3D" id="3.30.70.240">
    <property type="match status" value="1"/>
</dbReference>
<dbReference type="GO" id="GO:0051607">
    <property type="term" value="P:defense response to virus"/>
    <property type="evidence" value="ECO:0007669"/>
    <property type="project" value="UniProtKB-UniRule"/>
</dbReference>
<dbReference type="GO" id="GO:0016787">
    <property type="term" value="F:hydrolase activity"/>
    <property type="evidence" value="ECO:0007669"/>
    <property type="project" value="UniProtKB-KW"/>
</dbReference>
<dbReference type="InterPro" id="IPR019199">
    <property type="entry name" value="Virulence_VapD/CRISPR_Cas2"/>
</dbReference>
<evidence type="ECO:0000256" key="3">
    <source>
        <dbReference type="ARBA" id="ARBA00022722"/>
    </source>
</evidence>
<dbReference type="Proteomes" id="UP000005868">
    <property type="component" value="Chromosome"/>
</dbReference>
<comment type="similarity">
    <text evidence="2 9">Belongs to the CRISPR-associated endoribonuclease Cas2 protein family.</text>
</comment>
<dbReference type="EMBL" id="CP003096">
    <property type="protein sequence ID" value="AER65988.1"/>
    <property type="molecule type" value="Genomic_DNA"/>
</dbReference>
<keyword evidence="4 9" id="KW-0479">Metal-binding</keyword>
<dbReference type="HOGENOM" id="CLU_161124_0_1_0"/>
<reference evidence="10 11" key="2">
    <citation type="journal article" date="2012" name="Stand. Genomic Sci.">
        <title>Genome sequence of the moderately thermophilic, amino-acid-degrading and sulfur-reducing bacterium Thermovirga lienii type strain (Cas60314(T)).</title>
        <authorList>
            <person name="Goker M."/>
            <person name="Saunders E."/>
            <person name="Lapidus A."/>
            <person name="Nolan M."/>
            <person name="Lucas S."/>
            <person name="Hammon N."/>
            <person name="Deshpande S."/>
            <person name="Cheng J.F."/>
            <person name="Han C."/>
            <person name="Tapia R."/>
            <person name="Goodwin L.A."/>
            <person name="Pitluck S."/>
            <person name="Liolios K."/>
            <person name="Mavromatis K."/>
            <person name="Pagani I."/>
            <person name="Ivanova N."/>
            <person name="Mikhailova N."/>
            <person name="Pati A."/>
            <person name="Chen A."/>
            <person name="Palaniappan K."/>
            <person name="Land M."/>
            <person name="Chang Y.J."/>
            <person name="Jeffries C.D."/>
            <person name="Brambilla E.M."/>
            <person name="Rohde M."/>
            <person name="Spring S."/>
            <person name="Detter J.C."/>
            <person name="Woyke T."/>
            <person name="Bristow J."/>
            <person name="Eisen J.A."/>
            <person name="Markowitz V."/>
            <person name="Hugenholtz P."/>
            <person name="Kyrpides N.C."/>
            <person name="Klenk H.P."/>
        </authorList>
    </citation>
    <scope>NUCLEOTIDE SEQUENCE [LARGE SCALE GENOMIC DNA]</scope>
    <source>
        <strain evidence="11">ATCC BAA-1197 / DSM 17291 / Cas60314</strain>
    </source>
</reference>
<comment type="cofactor">
    <cofactor evidence="1 9">
        <name>Mg(2+)</name>
        <dbReference type="ChEBI" id="CHEBI:18420"/>
    </cofactor>
</comment>
<keyword evidence="5 9" id="KW-0255">Endonuclease</keyword>
<sequence length="95" mass="11434">MRNKKEINTFIIYDVGQKRVPKVHKVLCSYMFWEQNSVFSGNISKGMLKKILYKLDVIIDTKCDCVYCYSLRYPYTLQVERWGKYSTRYSEIVRL</sequence>
<keyword evidence="7 9" id="KW-0460">Magnesium</keyword>
<comment type="subunit">
    <text evidence="9">Homodimer, forms a heterotetramer with a Cas1 homodimer.</text>
</comment>
<dbReference type="GO" id="GO:0046872">
    <property type="term" value="F:metal ion binding"/>
    <property type="evidence" value="ECO:0007669"/>
    <property type="project" value="UniProtKB-UniRule"/>
</dbReference>
<protein>
    <recommendedName>
        <fullName evidence="9">CRISPR-associated endoribonuclease Cas2</fullName>
        <ecNumber evidence="9">3.1.-.-</ecNumber>
    </recommendedName>
</protein>
<dbReference type="HAMAP" id="MF_01471">
    <property type="entry name" value="Cas2"/>
    <property type="match status" value="1"/>
</dbReference>
<evidence type="ECO:0000256" key="8">
    <source>
        <dbReference type="ARBA" id="ARBA00023118"/>
    </source>
</evidence>
<dbReference type="Pfam" id="PF09827">
    <property type="entry name" value="CRISPR_Cas2"/>
    <property type="match status" value="1"/>
</dbReference>
<dbReference type="NCBIfam" id="TIGR01573">
    <property type="entry name" value="cas2"/>
    <property type="match status" value="1"/>
</dbReference>
<evidence type="ECO:0000256" key="4">
    <source>
        <dbReference type="ARBA" id="ARBA00022723"/>
    </source>
</evidence>
<dbReference type="GO" id="GO:0043571">
    <property type="term" value="P:maintenance of CRISPR repeat elements"/>
    <property type="evidence" value="ECO:0007669"/>
    <property type="project" value="UniProtKB-UniRule"/>
</dbReference>
<dbReference type="InterPro" id="IPR021127">
    <property type="entry name" value="CRISPR_associated_Cas2"/>
</dbReference>
<name>G7V6M9_THELD</name>
<dbReference type="PANTHER" id="PTHR34405:SF1">
    <property type="entry name" value="CRISPR-ASSOCIATED ENDORIBONUCLEASE CAS2"/>
    <property type="match status" value="1"/>
</dbReference>
<evidence type="ECO:0000313" key="10">
    <source>
        <dbReference type="EMBL" id="AER65988.1"/>
    </source>
</evidence>
<dbReference type="CDD" id="cd09725">
    <property type="entry name" value="Cas2_I_II_III"/>
    <property type="match status" value="1"/>
</dbReference>
<evidence type="ECO:0000256" key="7">
    <source>
        <dbReference type="ARBA" id="ARBA00022842"/>
    </source>
</evidence>
<organism evidence="10 11">
    <name type="scientific">Thermovirga lienii (strain ATCC BAA-1197 / DSM 17291 / Cas60314)</name>
    <dbReference type="NCBI Taxonomy" id="580340"/>
    <lineage>
        <taxon>Bacteria</taxon>
        <taxon>Thermotogati</taxon>
        <taxon>Synergistota</taxon>
        <taxon>Synergistia</taxon>
        <taxon>Synergistales</taxon>
        <taxon>Thermovirgaceae</taxon>
        <taxon>Thermovirga</taxon>
    </lineage>
</organism>
<evidence type="ECO:0000256" key="5">
    <source>
        <dbReference type="ARBA" id="ARBA00022759"/>
    </source>
</evidence>
<evidence type="ECO:0000256" key="1">
    <source>
        <dbReference type="ARBA" id="ARBA00001946"/>
    </source>
</evidence>
<dbReference type="EC" id="3.1.-.-" evidence="9"/>
<feature type="binding site" evidence="9">
    <location>
        <position position="14"/>
    </location>
    <ligand>
        <name>Mg(2+)</name>
        <dbReference type="ChEBI" id="CHEBI:18420"/>
        <note>catalytic</note>
    </ligand>
</feature>
<evidence type="ECO:0000256" key="2">
    <source>
        <dbReference type="ARBA" id="ARBA00009959"/>
    </source>
</evidence>
<keyword evidence="8 9" id="KW-0051">Antiviral defense</keyword>
<dbReference type="KEGG" id="tli:Tlie_0247"/>
<evidence type="ECO:0000256" key="9">
    <source>
        <dbReference type="HAMAP-Rule" id="MF_01471"/>
    </source>
</evidence>
<keyword evidence="6 9" id="KW-0378">Hydrolase</keyword>
<dbReference type="AlphaFoldDB" id="G7V6M9"/>
<dbReference type="SUPFAM" id="SSF143430">
    <property type="entry name" value="TTP0101/SSO1404-like"/>
    <property type="match status" value="1"/>
</dbReference>
<accession>G7V6M9</accession>
<evidence type="ECO:0000256" key="6">
    <source>
        <dbReference type="ARBA" id="ARBA00022801"/>
    </source>
</evidence>
<dbReference type="OrthoDB" id="279819at2"/>
<comment type="function">
    <text evidence="9">CRISPR (clustered regularly interspaced short palindromic repeat), is an adaptive immune system that provides protection against mobile genetic elements (viruses, transposable elements and conjugative plasmids). CRISPR clusters contain sequences complementary to antecedent mobile elements and target invading nucleic acids. CRISPR clusters are transcribed and processed into CRISPR RNA (crRNA). Functions as a ssRNA-specific endoribonuclease. Involved in the integration of spacer DNA into the CRISPR cassette.</text>
</comment>
<dbReference type="GO" id="GO:0004521">
    <property type="term" value="F:RNA endonuclease activity"/>
    <property type="evidence" value="ECO:0007669"/>
    <property type="project" value="InterPro"/>
</dbReference>